<keyword evidence="2" id="KW-0184">Conjugation</keyword>
<evidence type="ECO:0000259" key="4">
    <source>
        <dbReference type="Pfam" id="PF03389"/>
    </source>
</evidence>
<keyword evidence="3" id="KW-0175">Coiled coil</keyword>
<feature type="coiled-coil region" evidence="3">
    <location>
        <begin position="263"/>
        <end position="292"/>
    </location>
</feature>
<name>A0AAE5ZDT2_CUPNH</name>
<evidence type="ECO:0000256" key="2">
    <source>
        <dbReference type="ARBA" id="ARBA00022971"/>
    </source>
</evidence>
<sequence>MASPHVSFKRGKVGNGAAHAAYVRGEGKYADRDDVRAVVDGNLPAWACGDAYKFFAAADANERKNGRAYLEVEAAIPREAADPIAWAREFTQSLLGDRFAYRLAVHDRQAGDGGRNVHLHLMFSDRPTDGEHFDAKRFFKRNGSMKDRSWNKRDMVLEVRWLFAKHVREVVPGWEPPAPAKPEPKIGPALPKAGTLYHQVRTARLAEVEQIRIERRQEAEREKIRDDLAEATKDLCIPWEVDLPQLERRLNALLTMPLQLGQQAELQELRRKAELERRRREARARQKARELENAAQHGCVRDLLKIALYARYCELEGDSAGGKRLRAEVQREMRNTPATRKRADYTQALVVRLAAEELLRDGLIGEGVAHALGVNAKLAKSLGPNGLAKETSEHLMASIKAAEVSNAAVGKQVREVNLALNAAAATIMQTMPGDYSAAANAAGIVASVATQFRSFSAVPASKADGQPVVKASAADKGAGAATVPKLRASKP</sequence>
<reference evidence="5 6" key="1">
    <citation type="submission" date="2019-04" db="EMBL/GenBank/DDBJ databases">
        <title>Long-read de novo sequencing of Cupriavidus necator H16.</title>
        <authorList>
            <person name="Little G.T."/>
            <person name="Ehsaan M."/>
            <person name="Arenas-Lopez C."/>
            <person name="Jawed K."/>
            <person name="Winzer K."/>
            <person name="Kovacs K."/>
            <person name="Malys N."/>
            <person name="Minton N.P."/>
        </authorList>
    </citation>
    <scope>NUCLEOTIDE SEQUENCE [LARGE SCALE GENOMIC DNA]</scope>
    <source>
        <strain evidence="5 6">H16</strain>
    </source>
</reference>
<dbReference type="Gene3D" id="3.30.930.30">
    <property type="match status" value="1"/>
</dbReference>
<dbReference type="EMBL" id="CP039287">
    <property type="protein sequence ID" value="QCC01365.1"/>
    <property type="molecule type" value="Genomic_DNA"/>
</dbReference>
<protein>
    <recommendedName>
        <fullName evidence="4">MobA/MobL protein domain-containing protein</fullName>
    </recommendedName>
</protein>
<accession>A0AAE5ZDT2</accession>
<gene>
    <name evidence="5" type="ORF">E6A55_12725</name>
</gene>
<dbReference type="Proteomes" id="UP000296079">
    <property type="component" value="Chromosome 1"/>
</dbReference>
<feature type="domain" description="MobA/MobL protein" evidence="4">
    <location>
        <begin position="40"/>
        <end position="167"/>
    </location>
</feature>
<evidence type="ECO:0000313" key="6">
    <source>
        <dbReference type="Proteomes" id="UP000296079"/>
    </source>
</evidence>
<dbReference type="Pfam" id="PF03389">
    <property type="entry name" value="MobA_MobL"/>
    <property type="match status" value="1"/>
</dbReference>
<organism evidence="5 6">
    <name type="scientific">Cupriavidus necator (strain ATCC 17699 / DSM 428 / KCTC 22496 / NCIMB 10442 / H16 / Stanier 337)</name>
    <name type="common">Ralstonia eutropha</name>
    <dbReference type="NCBI Taxonomy" id="381666"/>
    <lineage>
        <taxon>Bacteria</taxon>
        <taxon>Pseudomonadati</taxon>
        <taxon>Pseudomonadota</taxon>
        <taxon>Betaproteobacteria</taxon>
        <taxon>Burkholderiales</taxon>
        <taxon>Burkholderiaceae</taxon>
        <taxon>Cupriavidus</taxon>
    </lineage>
</organism>
<dbReference type="AlphaFoldDB" id="A0AAE5ZDT2"/>
<comment type="similarity">
    <text evidence="1">Belongs to the MobA/MobL family.</text>
</comment>
<evidence type="ECO:0000256" key="3">
    <source>
        <dbReference type="SAM" id="Coils"/>
    </source>
</evidence>
<proteinExistence type="inferred from homology"/>
<dbReference type="RefSeq" id="WP_081225788.1">
    <property type="nucleotide sequence ID" value="NC_008313.1"/>
</dbReference>
<dbReference type="InterPro" id="IPR005053">
    <property type="entry name" value="MobA_MobL"/>
</dbReference>
<evidence type="ECO:0000313" key="5">
    <source>
        <dbReference type="EMBL" id="QCC01365.1"/>
    </source>
</evidence>
<evidence type="ECO:0000256" key="1">
    <source>
        <dbReference type="ARBA" id="ARBA00010873"/>
    </source>
</evidence>